<dbReference type="InterPro" id="IPR052523">
    <property type="entry name" value="Trichothecene_AcTrans"/>
</dbReference>
<evidence type="ECO:0000313" key="2">
    <source>
        <dbReference type="EMBL" id="KZV95069.1"/>
    </source>
</evidence>
<sequence>MPSVRVLIAPTDAELGRVLDVLVAAYDSETVIIDTLGGDKSLIRPMMTVIAKLAGAVGGIHVTGVTEDSIDAAALWFPPGHDFIPTPESGWFEVVAKVTQDSPEVAEWWGTLFAAEHDIVEPLYGATAEKDSWYLWSIGVDPKLERHGLGSALMQYAIAQADSTGDIVLVEGGSAGAKFYEKNGLTQVGAIDAQSPKGPSWTQVVLTYVPPARGA</sequence>
<feature type="domain" description="N-acetyltransferase" evidence="1">
    <location>
        <begin position="60"/>
        <end position="213"/>
    </location>
</feature>
<organism evidence="2 3">
    <name type="scientific">Exidia glandulosa HHB12029</name>
    <dbReference type="NCBI Taxonomy" id="1314781"/>
    <lineage>
        <taxon>Eukaryota</taxon>
        <taxon>Fungi</taxon>
        <taxon>Dikarya</taxon>
        <taxon>Basidiomycota</taxon>
        <taxon>Agaricomycotina</taxon>
        <taxon>Agaricomycetes</taxon>
        <taxon>Auriculariales</taxon>
        <taxon>Exidiaceae</taxon>
        <taxon>Exidia</taxon>
    </lineage>
</organism>
<dbReference type="Gene3D" id="3.40.630.30">
    <property type="match status" value="1"/>
</dbReference>
<proteinExistence type="predicted"/>
<evidence type="ECO:0000313" key="3">
    <source>
        <dbReference type="Proteomes" id="UP000077266"/>
    </source>
</evidence>
<dbReference type="PROSITE" id="PS51186">
    <property type="entry name" value="GNAT"/>
    <property type="match status" value="1"/>
</dbReference>
<protein>
    <recommendedName>
        <fullName evidence="1">N-acetyltransferase domain-containing protein</fullName>
    </recommendedName>
</protein>
<dbReference type="InterPro" id="IPR016181">
    <property type="entry name" value="Acyl_CoA_acyltransferase"/>
</dbReference>
<keyword evidence="3" id="KW-1185">Reference proteome</keyword>
<gene>
    <name evidence="2" type="ORF">EXIGLDRAFT_834542</name>
</gene>
<dbReference type="Pfam" id="PF13508">
    <property type="entry name" value="Acetyltransf_7"/>
    <property type="match status" value="1"/>
</dbReference>
<dbReference type="CDD" id="cd04301">
    <property type="entry name" value="NAT_SF"/>
    <property type="match status" value="1"/>
</dbReference>
<name>A0A166ATL9_EXIGL</name>
<dbReference type="GO" id="GO:0016747">
    <property type="term" value="F:acyltransferase activity, transferring groups other than amino-acyl groups"/>
    <property type="evidence" value="ECO:0007669"/>
    <property type="project" value="InterPro"/>
</dbReference>
<dbReference type="SUPFAM" id="SSF55729">
    <property type="entry name" value="Acyl-CoA N-acyltransferases (Nat)"/>
    <property type="match status" value="1"/>
</dbReference>
<dbReference type="AlphaFoldDB" id="A0A166ATL9"/>
<dbReference type="InterPro" id="IPR000182">
    <property type="entry name" value="GNAT_dom"/>
</dbReference>
<accession>A0A166ATL9</accession>
<reference evidence="2 3" key="1">
    <citation type="journal article" date="2016" name="Mol. Biol. Evol.">
        <title>Comparative Genomics of Early-Diverging Mushroom-Forming Fungi Provides Insights into the Origins of Lignocellulose Decay Capabilities.</title>
        <authorList>
            <person name="Nagy L.G."/>
            <person name="Riley R."/>
            <person name="Tritt A."/>
            <person name="Adam C."/>
            <person name="Daum C."/>
            <person name="Floudas D."/>
            <person name="Sun H."/>
            <person name="Yadav J.S."/>
            <person name="Pangilinan J."/>
            <person name="Larsson K.H."/>
            <person name="Matsuura K."/>
            <person name="Barry K."/>
            <person name="Labutti K."/>
            <person name="Kuo R."/>
            <person name="Ohm R.A."/>
            <person name="Bhattacharya S.S."/>
            <person name="Shirouzu T."/>
            <person name="Yoshinaga Y."/>
            <person name="Martin F.M."/>
            <person name="Grigoriev I.V."/>
            <person name="Hibbett D.S."/>
        </authorList>
    </citation>
    <scope>NUCLEOTIDE SEQUENCE [LARGE SCALE GENOMIC DNA]</scope>
    <source>
        <strain evidence="2 3">HHB12029</strain>
    </source>
</reference>
<dbReference type="OrthoDB" id="2896281at2759"/>
<dbReference type="PANTHER" id="PTHR42791:SF1">
    <property type="entry name" value="N-ACETYLTRANSFERASE DOMAIN-CONTAINING PROTEIN"/>
    <property type="match status" value="1"/>
</dbReference>
<dbReference type="PANTHER" id="PTHR42791">
    <property type="entry name" value="GNAT FAMILY ACETYLTRANSFERASE"/>
    <property type="match status" value="1"/>
</dbReference>
<evidence type="ECO:0000259" key="1">
    <source>
        <dbReference type="PROSITE" id="PS51186"/>
    </source>
</evidence>
<dbReference type="EMBL" id="KV425963">
    <property type="protein sequence ID" value="KZV95069.1"/>
    <property type="molecule type" value="Genomic_DNA"/>
</dbReference>
<dbReference type="Proteomes" id="UP000077266">
    <property type="component" value="Unassembled WGS sequence"/>
</dbReference>
<dbReference type="InParanoid" id="A0A166ATL9"/>